<dbReference type="PATRIC" id="fig|1353534.3.peg.2482"/>
<keyword evidence="3" id="KW-1185">Reference proteome</keyword>
<dbReference type="Proteomes" id="UP000093954">
    <property type="component" value="Unassembled WGS sequence"/>
</dbReference>
<evidence type="ECO:0000313" key="2">
    <source>
        <dbReference type="EMBL" id="OBR92399.1"/>
    </source>
</evidence>
<comment type="caution">
    <text evidence="2">The sequence shown here is derived from an EMBL/GenBank/DDBJ whole genome shotgun (WGS) entry which is preliminary data.</text>
</comment>
<accession>A0A1A6AQQ4</accession>
<dbReference type="AlphaFoldDB" id="A0A1A6AQQ4"/>
<dbReference type="RefSeq" id="WP_065078660.1">
    <property type="nucleotide sequence ID" value="NZ_LROS01000025.1"/>
</dbReference>
<keyword evidence="1" id="KW-1133">Transmembrane helix</keyword>
<feature type="transmembrane region" description="Helical" evidence="1">
    <location>
        <begin position="6"/>
        <end position="30"/>
    </location>
</feature>
<sequence>MDNRKVRTIVLVIFTILILGLSCYICVVGFQNVNMDREIKQVRQGNKTYDTVKTNSSINTTVPEKAKIIFKIKYNKSGELKTEKEELAGKLAGKTKNEVENIYKTAGYKVNKFSAKEVVLVKEVDKYEPNKYVLGIKNGLIAIYKTDNQGNMFIENEKRDVTDIKTSKLKEEDIRLLTKGDKYFECNTRDEAESRLEDYE</sequence>
<protein>
    <recommendedName>
        <fullName evidence="4">Bypass of forespore C C-terminal domain-containing protein</fullName>
    </recommendedName>
</protein>
<evidence type="ECO:0008006" key="4">
    <source>
        <dbReference type="Google" id="ProtNLM"/>
    </source>
</evidence>
<reference evidence="2 3" key="1">
    <citation type="journal article" date="2012" name="Front. Microbiol.">
        <title>Draft Genome Sequence of the Virulent Strain 01-B526 of the Fish Pathogen Aeromonas salmonicida.</title>
        <authorList>
            <person name="Charette S.J."/>
            <person name="Brochu F."/>
            <person name="Boyle B."/>
            <person name="Filion G."/>
            <person name="Tanaka K.H."/>
            <person name="Derome N."/>
        </authorList>
    </citation>
    <scope>NUCLEOTIDE SEQUENCE [LARGE SCALE GENOMIC DNA]</scope>
    <source>
        <strain evidence="2 3">P11</strain>
    </source>
</reference>
<keyword evidence="1" id="KW-0472">Membrane</keyword>
<proteinExistence type="predicted"/>
<keyword evidence="1" id="KW-0812">Transmembrane</keyword>
<dbReference type="PROSITE" id="PS51257">
    <property type="entry name" value="PROKAR_LIPOPROTEIN"/>
    <property type="match status" value="1"/>
</dbReference>
<gene>
    <name evidence="2" type="ORF">CLRAG_24440</name>
</gene>
<organism evidence="2 3">
    <name type="scientific">Clostridium ragsdalei P11</name>
    <dbReference type="NCBI Taxonomy" id="1353534"/>
    <lineage>
        <taxon>Bacteria</taxon>
        <taxon>Bacillati</taxon>
        <taxon>Bacillota</taxon>
        <taxon>Clostridia</taxon>
        <taxon>Eubacteriales</taxon>
        <taxon>Clostridiaceae</taxon>
        <taxon>Clostridium</taxon>
    </lineage>
</organism>
<evidence type="ECO:0000313" key="3">
    <source>
        <dbReference type="Proteomes" id="UP000093954"/>
    </source>
</evidence>
<name>A0A1A6AQQ4_9CLOT</name>
<evidence type="ECO:0000256" key="1">
    <source>
        <dbReference type="SAM" id="Phobius"/>
    </source>
</evidence>
<dbReference type="EMBL" id="LROS01000025">
    <property type="protein sequence ID" value="OBR92399.1"/>
    <property type="molecule type" value="Genomic_DNA"/>
</dbReference>